<comment type="caution">
    <text evidence="2">The sequence shown here is derived from an EMBL/GenBank/DDBJ whole genome shotgun (WGS) entry which is preliminary data.</text>
</comment>
<organism evidence="2 3">
    <name type="scientific">Trypanosoma cruzi</name>
    <dbReference type="NCBI Taxonomy" id="5693"/>
    <lineage>
        <taxon>Eukaryota</taxon>
        <taxon>Discoba</taxon>
        <taxon>Euglenozoa</taxon>
        <taxon>Kinetoplastea</taxon>
        <taxon>Metakinetoplastina</taxon>
        <taxon>Trypanosomatida</taxon>
        <taxon>Trypanosomatidae</taxon>
        <taxon>Trypanosoma</taxon>
        <taxon>Schizotrypanum</taxon>
    </lineage>
</organism>
<gene>
    <name evidence="2" type="ORF">C4B63_9g432</name>
</gene>
<evidence type="ECO:0000256" key="1">
    <source>
        <dbReference type="SAM" id="MobiDB-lite"/>
    </source>
</evidence>
<dbReference type="AlphaFoldDB" id="A0A2V2VTA4"/>
<name>A0A2V2VTA4_TRYCR</name>
<evidence type="ECO:0000313" key="2">
    <source>
        <dbReference type="EMBL" id="PWU99374.1"/>
    </source>
</evidence>
<evidence type="ECO:0000313" key="3">
    <source>
        <dbReference type="Proteomes" id="UP000246121"/>
    </source>
</evidence>
<dbReference type="VEuPathDB" id="TriTrypDB:C4B63_9g432"/>
<dbReference type="Proteomes" id="UP000246121">
    <property type="component" value="Unassembled WGS sequence"/>
</dbReference>
<accession>A0A2V2VTA4</accession>
<sequence>MKWKVAVALLPRVREAIASPTAYPNLFPNMRTVLSVHRRFRRLWSEPHKEAQVGIWINNPLGVAKRRRAAPLLLDLPNRLCPLQFPAATLQHYLPRCMMELLPRHRRRWPGAPRREQRRLLLHRPTITIMTPKGGHSRGISHAMWTKHTQ</sequence>
<protein>
    <submittedName>
        <fullName evidence="2">Putative beta prime cop protein</fullName>
    </submittedName>
</protein>
<dbReference type="EMBL" id="PRFA01000009">
    <property type="protein sequence ID" value="PWU99374.1"/>
    <property type="molecule type" value="Genomic_DNA"/>
</dbReference>
<feature type="region of interest" description="Disordered" evidence="1">
    <location>
        <begin position="131"/>
        <end position="150"/>
    </location>
</feature>
<proteinExistence type="predicted"/>
<reference evidence="2 3" key="1">
    <citation type="journal article" date="2018" name="Microb. Genom.">
        <title>Expanding an expanded genome: long-read sequencing of Trypanosoma cruzi.</title>
        <authorList>
            <person name="Berna L."/>
            <person name="Rodriguez M."/>
            <person name="Chiribao M.L."/>
            <person name="Parodi-Talice A."/>
            <person name="Pita S."/>
            <person name="Rijo G."/>
            <person name="Alvarez-Valin F."/>
            <person name="Robello C."/>
        </authorList>
    </citation>
    <scope>NUCLEOTIDE SEQUENCE [LARGE SCALE GENOMIC DNA]</scope>
    <source>
        <strain evidence="2 3">Dm28c</strain>
    </source>
</reference>